<name>A0A562J392_9FIRM</name>
<dbReference type="PROSITE" id="PS51186">
    <property type="entry name" value="GNAT"/>
    <property type="match status" value="1"/>
</dbReference>
<feature type="domain" description="N-acetyltransferase" evidence="1">
    <location>
        <begin position="3"/>
        <end position="159"/>
    </location>
</feature>
<dbReference type="Proteomes" id="UP000315343">
    <property type="component" value="Unassembled WGS sequence"/>
</dbReference>
<reference evidence="2 3" key="1">
    <citation type="submission" date="2019-07" db="EMBL/GenBank/DDBJ databases">
        <title>Genomic Encyclopedia of Type Strains, Phase I: the one thousand microbial genomes (KMG-I) project.</title>
        <authorList>
            <person name="Kyrpides N."/>
        </authorList>
    </citation>
    <scope>NUCLEOTIDE SEQUENCE [LARGE SCALE GENOMIC DNA]</scope>
    <source>
        <strain evidence="2 3">DSM 13558</strain>
    </source>
</reference>
<dbReference type="SUPFAM" id="SSF55729">
    <property type="entry name" value="Acyl-CoA N-acyltransferases (Nat)"/>
    <property type="match status" value="1"/>
</dbReference>
<keyword evidence="3" id="KW-1185">Reference proteome</keyword>
<dbReference type="GO" id="GO:0016747">
    <property type="term" value="F:acyltransferase activity, transferring groups other than amino-acyl groups"/>
    <property type="evidence" value="ECO:0007669"/>
    <property type="project" value="InterPro"/>
</dbReference>
<keyword evidence="2" id="KW-0808">Transferase</keyword>
<dbReference type="InterPro" id="IPR000182">
    <property type="entry name" value="GNAT_dom"/>
</dbReference>
<evidence type="ECO:0000313" key="2">
    <source>
        <dbReference type="EMBL" id="TWH77563.1"/>
    </source>
</evidence>
<dbReference type="Gene3D" id="3.40.630.30">
    <property type="match status" value="1"/>
</dbReference>
<dbReference type="Pfam" id="PF13527">
    <property type="entry name" value="Acetyltransf_9"/>
    <property type="match status" value="1"/>
</dbReference>
<proteinExistence type="predicted"/>
<evidence type="ECO:0000259" key="1">
    <source>
        <dbReference type="PROSITE" id="PS51186"/>
    </source>
</evidence>
<dbReference type="InterPro" id="IPR016181">
    <property type="entry name" value="Acyl_CoA_acyltransferase"/>
</dbReference>
<gene>
    <name evidence="2" type="ORF">LY60_03329</name>
</gene>
<sequence>MEREIVRLDMNKDFEAFEELSVISFGEGTNSKKEMYQWLFDKNPYNKSGNMMYLLKEGDKVIGCDGLLPNELYVNGKVLLTAHSVKSMTHPDYKKQGIFRTMTQNSCERGRQDGVDVVIGLANDQSYPAYQRFGWPTLFEKEVYVRPILINNILKRRIKVGFLASMGNSVYSAYMKNKLKGQMDKEIRFEILDRVPEEIQKCWDKYKEKYRVMLVRDFKYCNYRYNLRPDVNYVTILARLNNEIIGFSILHNSVANGSKMTSAVEFFTDPTNERYIKALANGVAKYCYDNGLEYAVVGTGLYGKYKEVLLNNGFMITRKPPKNNMMIANVLSDRVTIEELMGHENWHITQGDGETELDL</sequence>
<comment type="caution">
    <text evidence="2">The sequence shown here is derived from an EMBL/GenBank/DDBJ whole genome shotgun (WGS) entry which is preliminary data.</text>
</comment>
<evidence type="ECO:0000313" key="3">
    <source>
        <dbReference type="Proteomes" id="UP000315343"/>
    </source>
</evidence>
<organism evidence="2 3">
    <name type="scientific">Sedimentibacter saalensis</name>
    <dbReference type="NCBI Taxonomy" id="130788"/>
    <lineage>
        <taxon>Bacteria</taxon>
        <taxon>Bacillati</taxon>
        <taxon>Bacillota</taxon>
        <taxon>Tissierellia</taxon>
        <taxon>Sedimentibacter</taxon>
    </lineage>
</organism>
<dbReference type="EMBL" id="VLKH01000013">
    <property type="protein sequence ID" value="TWH77563.1"/>
    <property type="molecule type" value="Genomic_DNA"/>
</dbReference>
<dbReference type="RefSeq" id="WP_145086351.1">
    <property type="nucleotide sequence ID" value="NZ_DAMBUX010000037.1"/>
</dbReference>
<dbReference type="OrthoDB" id="3389160at2"/>
<protein>
    <submittedName>
        <fullName evidence="2">Acetyltransferase (GNAT) family protein</fullName>
    </submittedName>
</protein>
<dbReference type="AlphaFoldDB" id="A0A562J392"/>
<accession>A0A562J392</accession>